<feature type="compositionally biased region" description="Basic and acidic residues" evidence="1">
    <location>
        <begin position="332"/>
        <end position="351"/>
    </location>
</feature>
<evidence type="ECO:0000256" key="1">
    <source>
        <dbReference type="SAM" id="MobiDB-lite"/>
    </source>
</evidence>
<dbReference type="GeneID" id="92029359"/>
<feature type="region of interest" description="Disordered" evidence="1">
    <location>
        <begin position="58"/>
        <end position="88"/>
    </location>
</feature>
<dbReference type="Proteomes" id="UP001360953">
    <property type="component" value="Unassembled WGS sequence"/>
</dbReference>
<keyword evidence="3" id="KW-1185">Reference proteome</keyword>
<name>A0ABR1LFE7_9PEZI</name>
<reference evidence="2 3" key="1">
    <citation type="submission" date="2024-04" db="EMBL/GenBank/DDBJ databases">
        <title>Phyllosticta paracitricarpa is synonymous to the EU quarantine fungus P. citricarpa based on phylogenomic analyses.</title>
        <authorList>
            <consortium name="Lawrence Berkeley National Laboratory"/>
            <person name="Van ingen-buijs V.A."/>
            <person name="Van westerhoven A.C."/>
            <person name="Haridas S."/>
            <person name="Skiadas P."/>
            <person name="Martin F."/>
            <person name="Groenewald J.Z."/>
            <person name="Crous P.W."/>
            <person name="Seidl M.F."/>
        </authorList>
    </citation>
    <scope>NUCLEOTIDE SEQUENCE [LARGE SCALE GENOMIC DNA]</scope>
    <source>
        <strain evidence="2 3">CPC 17464</strain>
    </source>
</reference>
<proteinExistence type="predicted"/>
<evidence type="ECO:0000313" key="3">
    <source>
        <dbReference type="Proteomes" id="UP001360953"/>
    </source>
</evidence>
<protein>
    <submittedName>
        <fullName evidence="2">Uncharacterized protein</fullName>
    </submittedName>
</protein>
<gene>
    <name evidence="2" type="ORF">J3D65DRAFT_463300</name>
</gene>
<sequence length="371" mass="40024">MTRGGFGMCSAHICYHSPFLLPALCGCGIYTAFCGRMWETALDGRVQLSTGLACTTSPTTTTTATTAGTTRQSQQPRRQPGRQAGKKESLKTIHIPLLTPHHHTPPALSCVLRSQLWNHTTVFALSDSSKNGLALLFGNGLGDYAGGRAAQSMGLADSLPNTIHTEEVVVISISQLSALRCNRTCALRVSCSHVSACILTRMTGGTSLIPSPSNKPFCLPHPTPLPSPPLTLSTANSQATSWRGAHQPGMYVCSSGGGGATAAQHPSRQTDSITQHANKLIEGNPALWLTSNYIRKTNKRVSKPAPSPIRFHPFGFRSFWELMRRVGGRAGDPWRGEVRRDPGPAGERDDRADEWMDGLMGWWVDGLMALR</sequence>
<organism evidence="2 3">
    <name type="scientific">Phyllosticta citribraziliensis</name>
    <dbReference type="NCBI Taxonomy" id="989973"/>
    <lineage>
        <taxon>Eukaryota</taxon>
        <taxon>Fungi</taxon>
        <taxon>Dikarya</taxon>
        <taxon>Ascomycota</taxon>
        <taxon>Pezizomycotina</taxon>
        <taxon>Dothideomycetes</taxon>
        <taxon>Dothideomycetes incertae sedis</taxon>
        <taxon>Botryosphaeriales</taxon>
        <taxon>Phyllostictaceae</taxon>
        <taxon>Phyllosticta</taxon>
    </lineage>
</organism>
<comment type="caution">
    <text evidence="2">The sequence shown here is derived from an EMBL/GenBank/DDBJ whole genome shotgun (WGS) entry which is preliminary data.</text>
</comment>
<evidence type="ECO:0000313" key="2">
    <source>
        <dbReference type="EMBL" id="KAK7533939.1"/>
    </source>
</evidence>
<dbReference type="RefSeq" id="XP_066652978.1">
    <property type="nucleotide sequence ID" value="XM_066796453.1"/>
</dbReference>
<accession>A0ABR1LFE7</accession>
<feature type="compositionally biased region" description="Low complexity" evidence="1">
    <location>
        <begin position="58"/>
        <end position="83"/>
    </location>
</feature>
<dbReference type="EMBL" id="JBBPEH010000009">
    <property type="protein sequence ID" value="KAK7533939.1"/>
    <property type="molecule type" value="Genomic_DNA"/>
</dbReference>
<feature type="region of interest" description="Disordered" evidence="1">
    <location>
        <begin position="331"/>
        <end position="351"/>
    </location>
</feature>
<dbReference type="PROSITE" id="PS51257">
    <property type="entry name" value="PROKAR_LIPOPROTEIN"/>
    <property type="match status" value="1"/>
</dbReference>